<feature type="compositionally biased region" description="Polar residues" evidence="1">
    <location>
        <begin position="370"/>
        <end position="427"/>
    </location>
</feature>
<name>A0A8T0HIC2_CERPU</name>
<organism evidence="2 3">
    <name type="scientific">Ceratodon purpureus</name>
    <name type="common">Fire moss</name>
    <name type="synonym">Dicranum purpureum</name>
    <dbReference type="NCBI Taxonomy" id="3225"/>
    <lineage>
        <taxon>Eukaryota</taxon>
        <taxon>Viridiplantae</taxon>
        <taxon>Streptophyta</taxon>
        <taxon>Embryophyta</taxon>
        <taxon>Bryophyta</taxon>
        <taxon>Bryophytina</taxon>
        <taxon>Bryopsida</taxon>
        <taxon>Dicranidae</taxon>
        <taxon>Pseudoditrichales</taxon>
        <taxon>Ditrichaceae</taxon>
        <taxon>Ceratodon</taxon>
    </lineage>
</organism>
<feature type="compositionally biased region" description="Polar residues" evidence="1">
    <location>
        <begin position="303"/>
        <end position="323"/>
    </location>
</feature>
<feature type="compositionally biased region" description="Polar residues" evidence="1">
    <location>
        <begin position="480"/>
        <end position="490"/>
    </location>
</feature>
<dbReference type="PANTHER" id="PTHR28348">
    <property type="entry name" value="UPF0193 PROTEIN EVG1"/>
    <property type="match status" value="1"/>
</dbReference>
<proteinExistence type="predicted"/>
<dbReference type="Pfam" id="PF05250">
    <property type="entry name" value="UPF0193"/>
    <property type="match status" value="1"/>
</dbReference>
<feature type="compositionally biased region" description="Polar residues" evidence="1">
    <location>
        <begin position="453"/>
        <end position="473"/>
    </location>
</feature>
<gene>
    <name evidence="2" type="ORF">KC19_6G183500</name>
</gene>
<feature type="compositionally biased region" description="Polar residues" evidence="1">
    <location>
        <begin position="505"/>
        <end position="514"/>
    </location>
</feature>
<evidence type="ECO:0000256" key="1">
    <source>
        <dbReference type="SAM" id="MobiDB-lite"/>
    </source>
</evidence>
<keyword evidence="3" id="KW-1185">Reference proteome</keyword>
<feature type="compositionally biased region" description="Basic and acidic residues" evidence="1">
    <location>
        <begin position="223"/>
        <end position="234"/>
    </location>
</feature>
<protein>
    <submittedName>
        <fullName evidence="2">Uncharacterized protein</fullName>
    </submittedName>
</protein>
<dbReference type="AlphaFoldDB" id="A0A8T0HIC2"/>
<sequence>MAHEPALNLPNPWAAVGRDTEAGRALFALYNGFGHARNRGNDYSQMNRMKHLKYIAMHGVPEFPVPKPLPPEKPKVKVPHFPHKSYSSYDYHPVDFIPRRRRAAEILQQIRDDSYEVEMPPMPKGPLLDDAEKARLQEVFYWSNRNLGPEPPVAEPVRRLPKKGSIEEQELLLNEIAKEIEDREAFLNAMEEYGKGEQYRGQIMFEIQERVGQMKLLHTNITEQEKKESTKKSDQATPQASYVMPPPKSHARGQPRKPNANLRFDLDVTGASLPHFGQDPRFEKSSGPSYSTSRADETPAQIRASQHETSTASHSNPWTTTRTDTPEPAPANVIKTASCYGNAIPESQPPTPPPTTKSKILNLNPDFPSSPANNNTPNGSTGRSSSSINRRLANVKTQLAQNGGTSASSDRNNTSAMTSNSNLNFPSARNELGPCSPAMTPSSICSDPRSRSVRFQQNSAANPSINSYQSTPAWNEPPNARTSQASSSPNVKFEGDSDQFMRGVTANSNANFPSGSHPWDDQRSNYGSDAIRSPSSVASDPRRRSHLTGVRFDQETRGGSSVYNMSTGSVASNSHENYPCGSPPNWNNGCSPVDSPRGCSTFDIPDD</sequence>
<dbReference type="Proteomes" id="UP000822688">
    <property type="component" value="Chromosome 6"/>
</dbReference>
<evidence type="ECO:0000313" key="2">
    <source>
        <dbReference type="EMBL" id="KAG0570728.1"/>
    </source>
</evidence>
<dbReference type="PANTHER" id="PTHR28348:SF1">
    <property type="entry name" value="UPF0193 PROTEIN EVG1"/>
    <property type="match status" value="1"/>
</dbReference>
<accession>A0A8T0HIC2</accession>
<dbReference type="EMBL" id="CM026427">
    <property type="protein sequence ID" value="KAG0570728.1"/>
    <property type="molecule type" value="Genomic_DNA"/>
</dbReference>
<reference evidence="2 3" key="1">
    <citation type="submission" date="2020-06" db="EMBL/GenBank/DDBJ databases">
        <title>WGS assembly of Ceratodon purpureus strain R40.</title>
        <authorList>
            <person name="Carey S.B."/>
            <person name="Jenkins J."/>
            <person name="Shu S."/>
            <person name="Lovell J.T."/>
            <person name="Sreedasyam A."/>
            <person name="Maumus F."/>
            <person name="Tiley G.P."/>
            <person name="Fernandez-Pozo N."/>
            <person name="Barry K."/>
            <person name="Chen C."/>
            <person name="Wang M."/>
            <person name="Lipzen A."/>
            <person name="Daum C."/>
            <person name="Saski C.A."/>
            <person name="Payton A.C."/>
            <person name="Mcbreen J.C."/>
            <person name="Conrad R.E."/>
            <person name="Kollar L.M."/>
            <person name="Olsson S."/>
            <person name="Huttunen S."/>
            <person name="Landis J.B."/>
            <person name="Wickett N.J."/>
            <person name="Johnson M.G."/>
            <person name="Rensing S.A."/>
            <person name="Grimwood J."/>
            <person name="Schmutz J."/>
            <person name="Mcdaniel S.F."/>
        </authorList>
    </citation>
    <scope>NUCLEOTIDE SEQUENCE [LARGE SCALE GENOMIC DNA]</scope>
    <source>
        <strain evidence="2 3">R40</strain>
    </source>
</reference>
<comment type="caution">
    <text evidence="2">The sequence shown here is derived from an EMBL/GenBank/DDBJ whole genome shotgun (WGS) entry which is preliminary data.</text>
</comment>
<evidence type="ECO:0000313" key="3">
    <source>
        <dbReference type="Proteomes" id="UP000822688"/>
    </source>
</evidence>
<feature type="compositionally biased region" description="Polar residues" evidence="1">
    <location>
        <begin position="557"/>
        <end position="576"/>
    </location>
</feature>
<feature type="region of interest" description="Disordered" evidence="1">
    <location>
        <begin position="222"/>
        <end position="607"/>
    </location>
</feature>
<dbReference type="InterPro" id="IPR007914">
    <property type="entry name" value="UPF0193"/>
</dbReference>